<keyword evidence="3" id="KW-1185">Reference proteome</keyword>
<evidence type="ECO:0000313" key="3">
    <source>
        <dbReference type="Proteomes" id="UP001595693"/>
    </source>
</evidence>
<protein>
    <submittedName>
        <fullName evidence="2">Uncharacterized protein</fullName>
    </submittedName>
</protein>
<evidence type="ECO:0000256" key="1">
    <source>
        <dbReference type="SAM" id="MobiDB-lite"/>
    </source>
</evidence>
<reference evidence="3" key="1">
    <citation type="journal article" date="2019" name="Int. J. Syst. Evol. Microbiol.">
        <title>The Global Catalogue of Microorganisms (GCM) 10K type strain sequencing project: providing services to taxonomists for standard genome sequencing and annotation.</title>
        <authorList>
            <consortium name="The Broad Institute Genomics Platform"/>
            <consortium name="The Broad Institute Genome Sequencing Center for Infectious Disease"/>
            <person name="Wu L."/>
            <person name="Ma J."/>
        </authorList>
    </citation>
    <scope>NUCLEOTIDE SEQUENCE [LARGE SCALE GENOMIC DNA]</scope>
    <source>
        <strain evidence="3">CCUG 2113</strain>
    </source>
</reference>
<proteinExistence type="predicted"/>
<gene>
    <name evidence="2" type="ORF">ACFOW3_28130</name>
</gene>
<dbReference type="RefSeq" id="WP_055400698.1">
    <property type="nucleotide sequence ID" value="NZ_JAMXAX010000113.1"/>
</dbReference>
<dbReference type="Proteomes" id="UP001595693">
    <property type="component" value="Unassembled WGS sequence"/>
</dbReference>
<dbReference type="EMBL" id="JBHSAJ010000181">
    <property type="protein sequence ID" value="MFC3938494.1"/>
    <property type="molecule type" value="Genomic_DNA"/>
</dbReference>
<evidence type="ECO:0000313" key="2">
    <source>
        <dbReference type="EMBL" id="MFC3938494.1"/>
    </source>
</evidence>
<organism evidence="2 3">
    <name type="scientific">Acidovorax facilis</name>
    <dbReference type="NCBI Taxonomy" id="12917"/>
    <lineage>
        <taxon>Bacteria</taxon>
        <taxon>Pseudomonadati</taxon>
        <taxon>Pseudomonadota</taxon>
        <taxon>Betaproteobacteria</taxon>
        <taxon>Burkholderiales</taxon>
        <taxon>Comamonadaceae</taxon>
        <taxon>Acidovorax</taxon>
    </lineage>
</organism>
<accession>A0ABV8DIY8</accession>
<name>A0ABV8DIY8_9BURK</name>
<feature type="region of interest" description="Disordered" evidence="1">
    <location>
        <begin position="36"/>
        <end position="56"/>
    </location>
</feature>
<sequence length="120" mass="12918">MQGFGCEGDAIFCAIAKEQHRRACKLFDDKSAESDLYDKEKGKEGEQTKDLPGNKEESMANRISTANAFGGGQCIRDLNIVVVGKSVTLPMSKICPSLEIIGNIMVAVSLLLAIRIVGRG</sequence>
<comment type="caution">
    <text evidence="2">The sequence shown here is derived from an EMBL/GenBank/DDBJ whole genome shotgun (WGS) entry which is preliminary data.</text>
</comment>